<evidence type="ECO:0000313" key="2">
    <source>
        <dbReference type="Proteomes" id="UP001501757"/>
    </source>
</evidence>
<organism evidence="1 2">
    <name type="scientific">Bowmanella denitrificans</name>
    <dbReference type="NCBI Taxonomy" id="366582"/>
    <lineage>
        <taxon>Bacteria</taxon>
        <taxon>Pseudomonadati</taxon>
        <taxon>Pseudomonadota</taxon>
        <taxon>Gammaproteobacteria</taxon>
        <taxon>Alteromonadales</taxon>
        <taxon>Alteromonadaceae</taxon>
        <taxon>Bowmanella</taxon>
    </lineage>
</organism>
<reference evidence="2" key="1">
    <citation type="journal article" date="2019" name="Int. J. Syst. Evol. Microbiol.">
        <title>The Global Catalogue of Microorganisms (GCM) 10K type strain sequencing project: providing services to taxonomists for standard genome sequencing and annotation.</title>
        <authorList>
            <consortium name="The Broad Institute Genomics Platform"/>
            <consortium name="The Broad Institute Genome Sequencing Center for Infectious Disease"/>
            <person name="Wu L."/>
            <person name="Ma J."/>
        </authorList>
    </citation>
    <scope>NUCLEOTIDE SEQUENCE [LARGE SCALE GENOMIC DNA]</scope>
    <source>
        <strain evidence="2">JCM 13378</strain>
    </source>
</reference>
<comment type="caution">
    <text evidence="1">The sequence shown here is derived from an EMBL/GenBank/DDBJ whole genome shotgun (WGS) entry which is preliminary data.</text>
</comment>
<gene>
    <name evidence="1" type="ORF">GCM10009092_20230</name>
</gene>
<keyword evidence="2" id="KW-1185">Reference proteome</keyword>
<dbReference type="Pfam" id="PF11932">
    <property type="entry name" value="DUF3450"/>
    <property type="match status" value="1"/>
</dbReference>
<proteinExistence type="predicted"/>
<sequence length="239" mass="26565">MSALALPAWADKAQSRDKLVQQWLSLEQQKAALQSDWQQQKPVLAQRMTLLEAEKQQLQTLLANSQQGSSQVQVKRAEMLAQQSELEQQQVSARLQVKQLNAQLDGLTSRLPPPLQTAWAQEQEGLSDDADTSALLQVALAKLEKLYTFDSRVSLYEMPVTTPTGQQVLVKQLYLGITTAWFVSPDGAISGQGRSEDDGWQWHFGDQGQAILRAVEVFEKKRQAELVPMPVLLSTGAGR</sequence>
<dbReference type="EMBL" id="BAAAEI010000010">
    <property type="protein sequence ID" value="GAA0355933.1"/>
    <property type="molecule type" value="Genomic_DNA"/>
</dbReference>
<protein>
    <recommendedName>
        <fullName evidence="3">DUF3450 family protein</fullName>
    </recommendedName>
</protein>
<evidence type="ECO:0000313" key="1">
    <source>
        <dbReference type="EMBL" id="GAA0355933.1"/>
    </source>
</evidence>
<accession>A0ABP3GZX0</accession>
<dbReference type="Proteomes" id="UP001501757">
    <property type="component" value="Unassembled WGS sequence"/>
</dbReference>
<dbReference type="InterPro" id="IPR016866">
    <property type="entry name" value="UCP028069"/>
</dbReference>
<name>A0ABP3GZX0_9ALTE</name>
<dbReference type="RefSeq" id="WP_343844671.1">
    <property type="nucleotide sequence ID" value="NZ_BAAAEI010000010.1"/>
</dbReference>
<evidence type="ECO:0008006" key="3">
    <source>
        <dbReference type="Google" id="ProtNLM"/>
    </source>
</evidence>